<dbReference type="InterPro" id="IPR051910">
    <property type="entry name" value="ComF/GntX_DNA_util-trans"/>
</dbReference>
<reference evidence="3" key="1">
    <citation type="submission" date="2020-05" db="EMBL/GenBank/DDBJ databases">
        <authorList>
            <person name="Chiriac C."/>
            <person name="Salcher M."/>
            <person name="Ghai R."/>
            <person name="Kavagutti S V."/>
        </authorList>
    </citation>
    <scope>NUCLEOTIDE SEQUENCE</scope>
</reference>
<sequence>MPPDPPTLLCAARDLFLGGSCAACGRRGSVLCPGCRASLVQEAPGAPRPTRPDPCPAGLPPTWACGAYEGALRQLVVAHKEHGQQALAAPLGALLAESVLAALAGGGDHAPPGTPVLLVPAPSRPSAVRARGRDAALVLVRAAARTLRRRGVPVVVAPLLTTRPGLVDQAGLGVQERAANLDGSLRVRPEQLRRLSRRVPEVAAVVLCDDVVTTGATLVEASRALRAVGLPVLGAATLGATGRRRTGPPGGRR</sequence>
<gene>
    <name evidence="3" type="ORF">UFOPK2761_01644</name>
</gene>
<dbReference type="PANTHER" id="PTHR47505">
    <property type="entry name" value="DNA UTILIZATION PROTEIN YHGH"/>
    <property type="match status" value="1"/>
</dbReference>
<dbReference type="AlphaFoldDB" id="A0A6J6TG21"/>
<protein>
    <submittedName>
        <fullName evidence="3">Unannotated protein</fullName>
    </submittedName>
</protein>
<dbReference type="PANTHER" id="PTHR47505:SF1">
    <property type="entry name" value="DNA UTILIZATION PROTEIN YHGH"/>
    <property type="match status" value="1"/>
</dbReference>
<dbReference type="CDD" id="cd06223">
    <property type="entry name" value="PRTases_typeI"/>
    <property type="match status" value="1"/>
</dbReference>
<dbReference type="InterPro" id="IPR000836">
    <property type="entry name" value="PRTase_dom"/>
</dbReference>
<evidence type="ECO:0000256" key="1">
    <source>
        <dbReference type="ARBA" id="ARBA00008007"/>
    </source>
</evidence>
<dbReference type="InterPro" id="IPR029057">
    <property type="entry name" value="PRTase-like"/>
</dbReference>
<dbReference type="SUPFAM" id="SSF53271">
    <property type="entry name" value="PRTase-like"/>
    <property type="match status" value="1"/>
</dbReference>
<accession>A0A6J6TG21</accession>
<comment type="similarity">
    <text evidence="1">Belongs to the ComF/GntX family.</text>
</comment>
<name>A0A6J6TG21_9ZZZZ</name>
<evidence type="ECO:0000313" key="3">
    <source>
        <dbReference type="EMBL" id="CAB4745724.1"/>
    </source>
</evidence>
<evidence type="ECO:0000259" key="2">
    <source>
        <dbReference type="Pfam" id="PF00156"/>
    </source>
</evidence>
<proteinExistence type="inferred from homology"/>
<organism evidence="3">
    <name type="scientific">freshwater metagenome</name>
    <dbReference type="NCBI Taxonomy" id="449393"/>
    <lineage>
        <taxon>unclassified sequences</taxon>
        <taxon>metagenomes</taxon>
        <taxon>ecological metagenomes</taxon>
    </lineage>
</organism>
<dbReference type="Pfam" id="PF00156">
    <property type="entry name" value="Pribosyltran"/>
    <property type="match status" value="1"/>
</dbReference>
<dbReference type="Gene3D" id="3.40.50.2020">
    <property type="match status" value="1"/>
</dbReference>
<feature type="domain" description="Phosphoribosyltransferase" evidence="2">
    <location>
        <begin position="196"/>
        <end position="241"/>
    </location>
</feature>
<dbReference type="EMBL" id="CAEZYQ010000011">
    <property type="protein sequence ID" value="CAB4745724.1"/>
    <property type="molecule type" value="Genomic_DNA"/>
</dbReference>